<dbReference type="AlphaFoldDB" id="A0A317ESS4"/>
<keyword evidence="9 13" id="KW-0413">Isomerase</keyword>
<evidence type="ECO:0000256" key="6">
    <source>
        <dbReference type="ARBA" id="ARBA00022842"/>
    </source>
</evidence>
<comment type="caution">
    <text evidence="13">The sequence shown here is derived from an EMBL/GenBank/DDBJ whole genome shotgun (WGS) entry which is preliminary data.</text>
</comment>
<dbReference type="Proteomes" id="UP000245379">
    <property type="component" value="Unassembled WGS sequence"/>
</dbReference>
<evidence type="ECO:0000313" key="13">
    <source>
        <dbReference type="EMBL" id="PWS29137.1"/>
    </source>
</evidence>
<dbReference type="PIRSF" id="PIRSF018427">
    <property type="entry name" value="Isopntndiph_ism"/>
    <property type="match status" value="1"/>
</dbReference>
<dbReference type="GO" id="GO:0005737">
    <property type="term" value="C:cytoplasm"/>
    <property type="evidence" value="ECO:0007669"/>
    <property type="project" value="TreeGrafter"/>
</dbReference>
<keyword evidence="7" id="KW-0464">Manganese</keyword>
<dbReference type="GO" id="GO:0009240">
    <property type="term" value="P:isopentenyl diphosphate biosynthetic process"/>
    <property type="evidence" value="ECO:0007669"/>
    <property type="project" value="TreeGrafter"/>
</dbReference>
<dbReference type="InterPro" id="IPR056375">
    <property type="entry name" value="Idi_bact"/>
</dbReference>
<organism evidence="13 14">
    <name type="scientific">Pedobacter yonginense</name>
    <dbReference type="NCBI Taxonomy" id="651869"/>
    <lineage>
        <taxon>Bacteria</taxon>
        <taxon>Pseudomonadati</taxon>
        <taxon>Bacteroidota</taxon>
        <taxon>Sphingobacteriia</taxon>
        <taxon>Sphingobacteriales</taxon>
        <taxon>Sphingobacteriaceae</taxon>
        <taxon>Pedobacter</taxon>
    </lineage>
</organism>
<keyword evidence="6" id="KW-0460">Magnesium</keyword>
<feature type="active site" evidence="11">
    <location>
        <position position="112"/>
    </location>
</feature>
<evidence type="ECO:0000256" key="8">
    <source>
        <dbReference type="ARBA" id="ARBA00023229"/>
    </source>
</evidence>
<evidence type="ECO:0000256" key="2">
    <source>
        <dbReference type="ARBA" id="ARBA00007579"/>
    </source>
</evidence>
<dbReference type="SUPFAM" id="SSF55811">
    <property type="entry name" value="Nudix"/>
    <property type="match status" value="1"/>
</dbReference>
<evidence type="ECO:0000259" key="12">
    <source>
        <dbReference type="PROSITE" id="PS51462"/>
    </source>
</evidence>
<evidence type="ECO:0000256" key="5">
    <source>
        <dbReference type="ARBA" id="ARBA00022723"/>
    </source>
</evidence>
<dbReference type="RefSeq" id="WP_109924566.1">
    <property type="nucleotide sequence ID" value="NZ_QGNZ01000001.1"/>
</dbReference>
<evidence type="ECO:0000256" key="7">
    <source>
        <dbReference type="ARBA" id="ARBA00023211"/>
    </source>
</evidence>
<dbReference type="NCBIfam" id="NF002995">
    <property type="entry name" value="PRK03759.1"/>
    <property type="match status" value="1"/>
</dbReference>
<evidence type="ECO:0000256" key="10">
    <source>
        <dbReference type="NCBIfam" id="TIGR02150"/>
    </source>
</evidence>
<keyword evidence="4" id="KW-0963">Cytoplasm</keyword>
<name>A0A317ESS4_9SPHI</name>
<comment type="pathway">
    <text evidence="1">Isoprenoid biosynthesis; dimethylallyl diphosphate biosynthesis; dimethylallyl diphosphate from isopentenyl diphosphate: step 1/1.</text>
</comment>
<proteinExistence type="inferred from homology"/>
<evidence type="ECO:0000256" key="11">
    <source>
        <dbReference type="PIRSR" id="PIRSR018427-1"/>
    </source>
</evidence>
<dbReference type="InterPro" id="IPR000086">
    <property type="entry name" value="NUDIX_hydrolase_dom"/>
</dbReference>
<dbReference type="CDD" id="cd02885">
    <property type="entry name" value="NUDIX_IPP_Isomerase"/>
    <property type="match status" value="1"/>
</dbReference>
<protein>
    <recommendedName>
        <fullName evidence="3 10">Isopentenyl-diphosphate delta-isomerase</fullName>
        <ecNumber evidence="3 10">5.3.3.2</ecNumber>
    </recommendedName>
</protein>
<keyword evidence="5" id="KW-0479">Metal-binding</keyword>
<dbReference type="HAMAP" id="MF_00202">
    <property type="entry name" value="Idi"/>
    <property type="match status" value="1"/>
</dbReference>
<dbReference type="EMBL" id="QGNZ01000001">
    <property type="protein sequence ID" value="PWS29137.1"/>
    <property type="molecule type" value="Genomic_DNA"/>
</dbReference>
<dbReference type="NCBIfam" id="TIGR02150">
    <property type="entry name" value="IPP_isom_1"/>
    <property type="match status" value="1"/>
</dbReference>
<dbReference type="Gene3D" id="3.90.79.10">
    <property type="entry name" value="Nucleoside Triphosphate Pyrophosphohydrolase"/>
    <property type="match status" value="1"/>
</dbReference>
<dbReference type="PROSITE" id="PS51462">
    <property type="entry name" value="NUDIX"/>
    <property type="match status" value="1"/>
</dbReference>
<dbReference type="PANTHER" id="PTHR10885">
    <property type="entry name" value="ISOPENTENYL-DIPHOSPHATE DELTA-ISOMERASE"/>
    <property type="match status" value="1"/>
</dbReference>
<dbReference type="InterPro" id="IPR011876">
    <property type="entry name" value="IsopentenylPP_isomerase_typ1"/>
</dbReference>
<evidence type="ECO:0000256" key="1">
    <source>
        <dbReference type="ARBA" id="ARBA00004826"/>
    </source>
</evidence>
<evidence type="ECO:0000256" key="9">
    <source>
        <dbReference type="ARBA" id="ARBA00023235"/>
    </source>
</evidence>
<dbReference type="GO" id="GO:0004452">
    <property type="term" value="F:isopentenyl-diphosphate delta-isomerase activity"/>
    <property type="evidence" value="ECO:0007669"/>
    <property type="project" value="UniProtKB-UniRule"/>
</dbReference>
<reference evidence="13 14" key="1">
    <citation type="submission" date="2018-05" db="EMBL/GenBank/DDBJ databases">
        <title>Pedobacter paludis sp. nov., isolated from wetland soil.</title>
        <authorList>
            <person name="Zhang Y."/>
            <person name="Wang G."/>
        </authorList>
    </citation>
    <scope>NUCLEOTIDE SEQUENCE [LARGE SCALE GENOMIC DNA]</scope>
    <source>
        <strain evidence="13 14">KCTC22721</strain>
    </source>
</reference>
<dbReference type="GO" id="GO:0046872">
    <property type="term" value="F:metal ion binding"/>
    <property type="evidence" value="ECO:0007669"/>
    <property type="project" value="UniProtKB-KW"/>
</dbReference>
<keyword evidence="8" id="KW-0414">Isoprene biosynthesis</keyword>
<dbReference type="PANTHER" id="PTHR10885:SF0">
    <property type="entry name" value="ISOPENTENYL-DIPHOSPHATE DELTA-ISOMERASE"/>
    <property type="match status" value="1"/>
</dbReference>
<dbReference type="InterPro" id="IPR015797">
    <property type="entry name" value="NUDIX_hydrolase-like_dom_sf"/>
</dbReference>
<evidence type="ECO:0000313" key="14">
    <source>
        <dbReference type="Proteomes" id="UP000245379"/>
    </source>
</evidence>
<dbReference type="Pfam" id="PF00293">
    <property type="entry name" value="NUDIX"/>
    <property type="match status" value="1"/>
</dbReference>
<gene>
    <name evidence="13" type="ORF">DHW03_04745</name>
</gene>
<dbReference type="OrthoDB" id="9809458at2"/>
<sequence length="174" mass="20380">MTEQVILVDQNDLPIGHMEKMEAHVKGELHRAFSIFIFNFNNELLLQQRALDKYHSGGLWTNTCCSHQRVGESNMDAANRRLFEEMGMRCNLEYGFNFIYKAHFESGLIEHEFDHVFFGISDDLPVINKDEVESYRYVNLASLKLDIDSHPEMYTPWLKICLDKVILRTEMDSK</sequence>
<keyword evidence="14" id="KW-1185">Reference proteome</keyword>
<feature type="domain" description="Nudix hydrolase" evidence="12">
    <location>
        <begin position="28"/>
        <end position="160"/>
    </location>
</feature>
<dbReference type="GO" id="GO:0050992">
    <property type="term" value="P:dimethylallyl diphosphate biosynthetic process"/>
    <property type="evidence" value="ECO:0007669"/>
    <property type="project" value="UniProtKB-UniPathway"/>
</dbReference>
<dbReference type="EC" id="5.3.3.2" evidence="3 10"/>
<dbReference type="UniPathway" id="UPA00059">
    <property type="reaction ID" value="UER00104"/>
</dbReference>
<comment type="similarity">
    <text evidence="2">Belongs to the IPP isomerase type 1 family.</text>
</comment>
<evidence type="ECO:0000256" key="4">
    <source>
        <dbReference type="ARBA" id="ARBA00022490"/>
    </source>
</evidence>
<accession>A0A317ESS4</accession>
<evidence type="ECO:0000256" key="3">
    <source>
        <dbReference type="ARBA" id="ARBA00012057"/>
    </source>
</evidence>
<feature type="active site" evidence="11">
    <location>
        <position position="65"/>
    </location>
</feature>